<accession>A0A5B2TAV6</accession>
<reference evidence="3 4" key="1">
    <citation type="journal article" date="2015" name="Int. J. Syst. Evol. Microbiol.">
        <title>Roseomonas oryzae sp. nov., isolated from paddy rhizosphere soil.</title>
        <authorList>
            <person name="Ramaprasad E.V."/>
            <person name="Sasikala Ch."/>
            <person name="Ramana Ch.V."/>
        </authorList>
    </citation>
    <scope>NUCLEOTIDE SEQUENCE [LARGE SCALE GENOMIC DNA]</scope>
    <source>
        <strain evidence="3 4">KCTC 42542</strain>
    </source>
</reference>
<feature type="transmembrane region" description="Helical" evidence="1">
    <location>
        <begin position="44"/>
        <end position="69"/>
    </location>
</feature>
<dbReference type="EMBL" id="VUKA01000047">
    <property type="protein sequence ID" value="KAA2211223.1"/>
    <property type="molecule type" value="Genomic_DNA"/>
</dbReference>
<evidence type="ECO:0000313" key="3">
    <source>
        <dbReference type="EMBL" id="KAA2211223.1"/>
    </source>
</evidence>
<keyword evidence="4" id="KW-1185">Reference proteome</keyword>
<dbReference type="InterPro" id="IPR027367">
    <property type="entry name" value="Gly-zipper_YMGG"/>
</dbReference>
<proteinExistence type="predicted"/>
<keyword evidence="1" id="KW-0812">Transmembrane</keyword>
<keyword evidence="1" id="KW-1133">Transmembrane helix</keyword>
<protein>
    <recommendedName>
        <fullName evidence="2">YMGG-like Gly-zipper domain-containing protein</fullName>
    </recommendedName>
</protein>
<comment type="caution">
    <text evidence="3">The sequence shown here is derived from an EMBL/GenBank/DDBJ whole genome shotgun (WGS) entry which is preliminary data.</text>
</comment>
<evidence type="ECO:0000259" key="2">
    <source>
        <dbReference type="Pfam" id="PF13441"/>
    </source>
</evidence>
<feature type="domain" description="YMGG-like Gly-zipper" evidence="2">
    <location>
        <begin position="28"/>
        <end position="69"/>
    </location>
</feature>
<evidence type="ECO:0000256" key="1">
    <source>
        <dbReference type="SAM" id="Phobius"/>
    </source>
</evidence>
<name>A0A5B2TAV6_9PROT</name>
<keyword evidence="1" id="KW-0472">Membrane</keyword>
<dbReference type="AlphaFoldDB" id="A0A5B2TAV6"/>
<sequence>MLRLSIVSASFLGAITLGGCADLSATQQRTLTGSAGGAAGGALIGAMAGNAGVGALIGAGAGAAGGYLYDRTKQNEQRAYQSGFQEGQRR</sequence>
<dbReference type="Proteomes" id="UP000322110">
    <property type="component" value="Unassembled WGS sequence"/>
</dbReference>
<dbReference type="PROSITE" id="PS51257">
    <property type="entry name" value="PROKAR_LIPOPROTEIN"/>
    <property type="match status" value="1"/>
</dbReference>
<dbReference type="Pfam" id="PF13441">
    <property type="entry name" value="Gly-zipper_YMGG"/>
    <property type="match status" value="1"/>
</dbReference>
<evidence type="ECO:0000313" key="4">
    <source>
        <dbReference type="Proteomes" id="UP000322110"/>
    </source>
</evidence>
<gene>
    <name evidence="3" type="ORF">F0Q34_21255</name>
</gene>
<dbReference type="RefSeq" id="WP_149814376.1">
    <property type="nucleotide sequence ID" value="NZ_VUKA01000047.1"/>
</dbReference>
<organism evidence="3 4">
    <name type="scientific">Teichococcus oryzae</name>
    <dbReference type="NCBI Taxonomy" id="1608942"/>
    <lineage>
        <taxon>Bacteria</taxon>
        <taxon>Pseudomonadati</taxon>
        <taxon>Pseudomonadota</taxon>
        <taxon>Alphaproteobacteria</taxon>
        <taxon>Acetobacterales</taxon>
        <taxon>Roseomonadaceae</taxon>
        <taxon>Roseomonas</taxon>
    </lineage>
</organism>